<dbReference type="AlphaFoldDB" id="A0AA88GZW7"/>
<dbReference type="InterPro" id="IPR045196">
    <property type="entry name" value="IF2/IF5"/>
</dbReference>
<evidence type="ECO:0000256" key="3">
    <source>
        <dbReference type="ARBA" id="ARBA00022917"/>
    </source>
</evidence>
<dbReference type="EMBL" id="PYSW02000001">
    <property type="protein sequence ID" value="KAG2394098.1"/>
    <property type="molecule type" value="Genomic_DNA"/>
</dbReference>
<keyword evidence="6" id="KW-1185">Reference proteome</keyword>
<dbReference type="Proteomes" id="UP000816034">
    <property type="component" value="Unassembled WGS sequence"/>
</dbReference>
<keyword evidence="3" id="KW-0648">Protein biosynthesis</keyword>
<dbReference type="GO" id="GO:0005850">
    <property type="term" value="C:eukaryotic translation initiation factor 2 complex"/>
    <property type="evidence" value="ECO:0007669"/>
    <property type="project" value="TreeGrafter"/>
</dbReference>
<evidence type="ECO:0000313" key="5">
    <source>
        <dbReference type="EMBL" id="KAG2394098.1"/>
    </source>
</evidence>
<name>A0AA88GZW7_NAELO</name>
<dbReference type="InterPro" id="IPR016190">
    <property type="entry name" value="Transl_init_fac_IF2/IF5_Zn-bd"/>
</dbReference>
<dbReference type="GO" id="GO:0031369">
    <property type="term" value="F:translation initiation factor binding"/>
    <property type="evidence" value="ECO:0007669"/>
    <property type="project" value="TreeGrafter"/>
</dbReference>
<dbReference type="InterPro" id="IPR016189">
    <property type="entry name" value="Transl_init_fac_IF2/IF5_N"/>
</dbReference>
<keyword evidence="2" id="KW-0396">Initiation factor</keyword>
<dbReference type="RefSeq" id="XP_044555992.1">
    <property type="nucleotide sequence ID" value="XM_044693437.1"/>
</dbReference>
<evidence type="ECO:0000256" key="2">
    <source>
        <dbReference type="ARBA" id="ARBA00022540"/>
    </source>
</evidence>
<reference evidence="5 6" key="1">
    <citation type="journal article" date="2018" name="BMC Genomics">
        <title>The genome of Naegleria lovaniensis, the basis for a comparative approach to unravel pathogenicity factors of the human pathogenic amoeba N. fowleri.</title>
        <authorList>
            <person name="Liechti N."/>
            <person name="Schurch N."/>
            <person name="Bruggmann R."/>
            <person name="Wittwer M."/>
        </authorList>
    </citation>
    <scope>NUCLEOTIDE SEQUENCE [LARGE SCALE GENOMIC DNA]</scope>
    <source>
        <strain evidence="5 6">ATCC 30569</strain>
    </source>
</reference>
<dbReference type="SMART" id="SM00653">
    <property type="entry name" value="eIF2B_5"/>
    <property type="match status" value="1"/>
</dbReference>
<dbReference type="InterPro" id="IPR002735">
    <property type="entry name" value="Transl_init_fac_IF2/IF5_dom"/>
</dbReference>
<feature type="domain" description="Translation initiation factor IF2/IF5" evidence="4">
    <location>
        <begin position="144"/>
        <end position="254"/>
    </location>
</feature>
<dbReference type="SUPFAM" id="SSF75689">
    <property type="entry name" value="Zinc-binding domain of translation initiation factor 2 beta"/>
    <property type="match status" value="1"/>
</dbReference>
<dbReference type="GO" id="GO:0003729">
    <property type="term" value="F:mRNA binding"/>
    <property type="evidence" value="ECO:0007669"/>
    <property type="project" value="TreeGrafter"/>
</dbReference>
<evidence type="ECO:0000259" key="4">
    <source>
        <dbReference type="SMART" id="SM00653"/>
    </source>
</evidence>
<dbReference type="Gene3D" id="3.30.30.170">
    <property type="match status" value="1"/>
</dbReference>
<organism evidence="5 6">
    <name type="scientific">Naegleria lovaniensis</name>
    <name type="common">Amoeba</name>
    <dbReference type="NCBI Taxonomy" id="51637"/>
    <lineage>
        <taxon>Eukaryota</taxon>
        <taxon>Discoba</taxon>
        <taxon>Heterolobosea</taxon>
        <taxon>Tetramitia</taxon>
        <taxon>Eutetramitia</taxon>
        <taxon>Vahlkampfiidae</taxon>
        <taxon>Naegleria</taxon>
    </lineage>
</organism>
<proteinExistence type="inferred from homology"/>
<dbReference type="GeneID" id="68096317"/>
<gene>
    <name evidence="5" type="ORF">C9374_003862</name>
</gene>
<dbReference type="Pfam" id="PF01873">
    <property type="entry name" value="eIF-5_eIF-2B"/>
    <property type="match status" value="1"/>
</dbReference>
<comment type="caution">
    <text evidence="5">The sequence shown here is derived from an EMBL/GenBank/DDBJ whole genome shotgun (WGS) entry which is preliminary data.</text>
</comment>
<evidence type="ECO:0000256" key="1">
    <source>
        <dbReference type="ARBA" id="ARBA00010397"/>
    </source>
</evidence>
<dbReference type="GO" id="GO:0003743">
    <property type="term" value="F:translation initiation factor activity"/>
    <property type="evidence" value="ECO:0007669"/>
    <property type="project" value="UniProtKB-KW"/>
</dbReference>
<dbReference type="PANTHER" id="PTHR23001">
    <property type="entry name" value="EUKARYOTIC TRANSLATION INITIATION FACTOR"/>
    <property type="match status" value="1"/>
</dbReference>
<dbReference type="GO" id="GO:0001731">
    <property type="term" value="P:formation of translation preinitiation complex"/>
    <property type="evidence" value="ECO:0007669"/>
    <property type="project" value="TreeGrafter"/>
</dbReference>
<evidence type="ECO:0000313" key="6">
    <source>
        <dbReference type="Proteomes" id="UP000816034"/>
    </source>
</evidence>
<sequence>MINSSLLVDEKALGLELKIPTQSKKERIIEEAFQKELNEIFIKASFHLKNALDAIHNRYTNYHINPLNVPESAVFHSKLEIEEEQALYSECGEDDETVTYIIDKLKRGWKPNEIKKSWSEKEPAIHQSCYIELLRICKKENRIPSKHVIQYPLIIQHRRRTVYGNFISTCEQLKRCVTHVYTYLCSSLMADIYLDSTRALIIKRACRSSLIKRKMIDYIRTFVLCPTCFGMDTRLRRDSALRMSFICCDKCGSQKQVPSLTYFHSLARNVGTMRRVQGPDVEF</sequence>
<accession>A0AA88GZW7</accession>
<dbReference type="SUPFAM" id="SSF100966">
    <property type="entry name" value="Translation initiation factor 2 beta, aIF2beta, N-terminal domain"/>
    <property type="match status" value="1"/>
</dbReference>
<protein>
    <recommendedName>
        <fullName evidence="4">Translation initiation factor IF2/IF5 domain-containing protein</fullName>
    </recommendedName>
</protein>
<comment type="similarity">
    <text evidence="1">Belongs to the eIF-2-beta/eIF-5 family.</text>
</comment>
<dbReference type="PANTHER" id="PTHR23001:SF3">
    <property type="entry name" value="EUKARYOTIC TRANSLATION INITIATION FACTOR 2 SUBUNIT 2"/>
    <property type="match status" value="1"/>
</dbReference>